<evidence type="ECO:0000313" key="3">
    <source>
        <dbReference type="Proteomes" id="UP000487268"/>
    </source>
</evidence>
<comment type="caution">
    <text evidence="2">The sequence shown here is derived from an EMBL/GenBank/DDBJ whole genome shotgun (WGS) entry which is preliminary data.</text>
</comment>
<dbReference type="RefSeq" id="WP_328595143.1">
    <property type="nucleotide sequence ID" value="NZ_WEGH01000005.1"/>
</dbReference>
<accession>A0A7K0C5K3</accession>
<protein>
    <submittedName>
        <fullName evidence="2">Glycerophosphodiester phosphodiesterase</fullName>
        <ecNumber evidence="2">3.1.4.46</ecNumber>
    </submittedName>
</protein>
<dbReference type="PANTHER" id="PTHR43805:SF1">
    <property type="entry name" value="GP-PDE DOMAIN-CONTAINING PROTEIN"/>
    <property type="match status" value="1"/>
</dbReference>
<dbReference type="EC" id="3.1.4.46" evidence="2"/>
<dbReference type="EMBL" id="WEGH01000005">
    <property type="protein sequence ID" value="MQY08730.1"/>
    <property type="molecule type" value="Genomic_DNA"/>
</dbReference>
<dbReference type="PANTHER" id="PTHR43805">
    <property type="entry name" value="GLYCEROPHOSPHORYL DIESTER PHOSPHODIESTERASE"/>
    <property type="match status" value="1"/>
</dbReference>
<dbReference type="InterPro" id="IPR017946">
    <property type="entry name" value="PLC-like_Pdiesterase_TIM-brl"/>
</dbReference>
<dbReference type="Pfam" id="PF03009">
    <property type="entry name" value="GDPD"/>
    <property type="match status" value="1"/>
</dbReference>
<organism evidence="2 3">
    <name type="scientific">Actinomadura macrotermitis</name>
    <dbReference type="NCBI Taxonomy" id="2585200"/>
    <lineage>
        <taxon>Bacteria</taxon>
        <taxon>Bacillati</taxon>
        <taxon>Actinomycetota</taxon>
        <taxon>Actinomycetes</taxon>
        <taxon>Streptosporangiales</taxon>
        <taxon>Thermomonosporaceae</taxon>
        <taxon>Actinomadura</taxon>
    </lineage>
</organism>
<reference evidence="2 3" key="1">
    <citation type="submission" date="2019-10" db="EMBL/GenBank/DDBJ databases">
        <title>Actinomadura rubteroloni sp. nov. and Actinomadura macrotermitis sp. nov., isolated from the gut of fungus growing-termite Macrotermes natalensis.</title>
        <authorList>
            <person name="Benndorf R."/>
            <person name="Martin K."/>
            <person name="Kuefner M."/>
            <person name="De Beer W."/>
            <person name="Kaster A.-K."/>
            <person name="Vollmers J."/>
            <person name="Poulsen M."/>
            <person name="Beemelmanns C."/>
        </authorList>
    </citation>
    <scope>NUCLEOTIDE SEQUENCE [LARGE SCALE GENOMIC DNA]</scope>
    <source>
        <strain evidence="2 3">RB68</strain>
    </source>
</reference>
<dbReference type="AlphaFoldDB" id="A0A7K0C5K3"/>
<dbReference type="PROSITE" id="PS51704">
    <property type="entry name" value="GP_PDE"/>
    <property type="match status" value="1"/>
</dbReference>
<gene>
    <name evidence="2" type="primary">glpQ_3</name>
    <name evidence="2" type="ORF">ACRB68_68390</name>
</gene>
<keyword evidence="2" id="KW-0378">Hydrolase</keyword>
<evidence type="ECO:0000259" key="1">
    <source>
        <dbReference type="PROSITE" id="PS51704"/>
    </source>
</evidence>
<dbReference type="GO" id="GO:0008889">
    <property type="term" value="F:glycerophosphodiester phosphodiesterase activity"/>
    <property type="evidence" value="ECO:0007669"/>
    <property type="project" value="UniProtKB-EC"/>
</dbReference>
<dbReference type="GO" id="GO:0006629">
    <property type="term" value="P:lipid metabolic process"/>
    <property type="evidence" value="ECO:0007669"/>
    <property type="project" value="InterPro"/>
</dbReference>
<dbReference type="InterPro" id="IPR030395">
    <property type="entry name" value="GP_PDE_dom"/>
</dbReference>
<dbReference type="Gene3D" id="3.20.20.190">
    <property type="entry name" value="Phosphatidylinositol (PI) phosphodiesterase"/>
    <property type="match status" value="1"/>
</dbReference>
<evidence type="ECO:0000313" key="2">
    <source>
        <dbReference type="EMBL" id="MQY08730.1"/>
    </source>
</evidence>
<feature type="domain" description="GP-PDE" evidence="1">
    <location>
        <begin position="13"/>
        <end position="255"/>
    </location>
</feature>
<keyword evidence="3" id="KW-1185">Reference proteome</keyword>
<name>A0A7K0C5K3_9ACTN</name>
<sequence length="274" mass="29534">MPRSYEFLDHPGPIPFAHRGGAAGRPENSMAAFQRATDLGYRYLETDARATADGVVLAFHDRTLNRVTDRTGHVARLPYTEVAKARIGGLEPIPRLADVLGSFPGARVNIDIKDAPVLGPLLEVLHRTKAWDRVCVTSFSDRRLARLRARVPMYTDRPVCTALGPRDITTLRALARGRAAARLAGLAAAGVACAQVPASFGPVRVVTPAFVAQAHALGLKVHVWTINDPAAMARLLDLGVDGVMTDELVLLREVMAARGLWDHAAPARREPGPA</sequence>
<dbReference type="Proteomes" id="UP000487268">
    <property type="component" value="Unassembled WGS sequence"/>
</dbReference>
<proteinExistence type="predicted"/>
<dbReference type="SUPFAM" id="SSF51695">
    <property type="entry name" value="PLC-like phosphodiesterases"/>
    <property type="match status" value="1"/>
</dbReference>